<evidence type="ECO:0000256" key="1">
    <source>
        <dbReference type="SAM" id="Phobius"/>
    </source>
</evidence>
<feature type="transmembrane region" description="Helical" evidence="1">
    <location>
        <begin position="12"/>
        <end position="32"/>
    </location>
</feature>
<feature type="transmembrane region" description="Helical" evidence="1">
    <location>
        <begin position="72"/>
        <end position="93"/>
    </location>
</feature>
<organism evidence="2 3">
    <name type="scientific">Litoribacter ruber</name>
    <dbReference type="NCBI Taxonomy" id="702568"/>
    <lineage>
        <taxon>Bacteria</taxon>
        <taxon>Pseudomonadati</taxon>
        <taxon>Bacteroidota</taxon>
        <taxon>Cytophagia</taxon>
        <taxon>Cytophagales</taxon>
        <taxon>Cyclobacteriaceae</taxon>
        <taxon>Litoribacter</taxon>
    </lineage>
</organism>
<keyword evidence="3" id="KW-1185">Reference proteome</keyword>
<evidence type="ECO:0000313" key="2">
    <source>
        <dbReference type="EMBL" id="MBS9524118.1"/>
    </source>
</evidence>
<keyword evidence="1" id="KW-0812">Transmembrane</keyword>
<dbReference type="Proteomes" id="UP001319104">
    <property type="component" value="Unassembled WGS sequence"/>
</dbReference>
<evidence type="ECO:0008006" key="4">
    <source>
        <dbReference type="Google" id="ProtNLM"/>
    </source>
</evidence>
<keyword evidence="1" id="KW-0472">Membrane</keyword>
<dbReference type="RefSeq" id="WP_213944965.1">
    <property type="nucleotide sequence ID" value="NZ_JAHBGI010000005.1"/>
</dbReference>
<proteinExistence type="predicted"/>
<feature type="transmembrane region" description="Helical" evidence="1">
    <location>
        <begin position="44"/>
        <end position="65"/>
    </location>
</feature>
<comment type="caution">
    <text evidence="2">The sequence shown here is derived from an EMBL/GenBank/DDBJ whole genome shotgun (WGS) entry which is preliminary data.</text>
</comment>
<evidence type="ECO:0000313" key="3">
    <source>
        <dbReference type="Proteomes" id="UP001319104"/>
    </source>
</evidence>
<dbReference type="EMBL" id="JAHCMY010000003">
    <property type="protein sequence ID" value="MBS9524118.1"/>
    <property type="molecule type" value="Genomic_DNA"/>
</dbReference>
<protein>
    <recommendedName>
        <fullName evidence="4">DoxX family protein</fullName>
    </recommendedName>
</protein>
<feature type="transmembrane region" description="Helical" evidence="1">
    <location>
        <begin position="113"/>
        <end position="133"/>
    </location>
</feature>
<reference evidence="2 3" key="1">
    <citation type="submission" date="2021-05" db="EMBL/GenBank/DDBJ databases">
        <authorList>
            <person name="Zhang Z.D."/>
            <person name="Osman G."/>
        </authorList>
    </citation>
    <scope>NUCLEOTIDE SEQUENCE [LARGE SCALE GENOMIC DNA]</scope>
    <source>
        <strain evidence="2 3">KCTC 32217</strain>
    </source>
</reference>
<keyword evidence="1" id="KW-1133">Transmembrane helix</keyword>
<accession>A0AAP2CGC1</accession>
<sequence>MEKFLKFLKTEAIGGLIIRFSLAGLLLFGGFTKFTLIGAEGYSLQGAILMAGIETISSFCLIYHFRNPLMGIVGGMLALLSVVVRFIFTLYWIRTEVSSINSFFESFNIMTLIFNNGMFHIFLLIGAAVYCIGNSYKTYIAERITKPWPH</sequence>
<name>A0AAP2CGC1_9BACT</name>
<dbReference type="AlphaFoldDB" id="A0AAP2CGC1"/>
<gene>
    <name evidence="2" type="ORF">KI659_08845</name>
</gene>